<evidence type="ECO:0000256" key="6">
    <source>
        <dbReference type="HAMAP-Rule" id="MF_00050"/>
    </source>
</evidence>
<sequence>MAEITAAMVRDLRDKTGAGMMDCKKALVEANGDMEAAIDWLRKKGLSAAAKKSGRVAAEGLVGVASAPNVAAMVEVNAETDFVARNEQFQNFVAEVAGLALSVGEDVEALKAATYPGTRHSVTEELTRLIATIGENMTIRRARRLEVSQGAVATYTHNAIRPGLGKIGVLVALEGASEIDALEGLGRQIGMHVAATRPEALDVSVVDPAALEREKAVLSEQARASGKPEAIIEKMVEGRIRKYYEEVVLLEQVWVHDGESRVKAIVQKAGGKLTGFARFQLGEGIDKPVGPDFAAEVAKVSGVGGA</sequence>
<accession>A0A1G6M0Y1</accession>
<dbReference type="GO" id="GO:0005737">
    <property type="term" value="C:cytoplasm"/>
    <property type="evidence" value="ECO:0007669"/>
    <property type="project" value="UniProtKB-SubCell"/>
</dbReference>
<evidence type="ECO:0000256" key="5">
    <source>
        <dbReference type="ARBA" id="ARBA00022917"/>
    </source>
</evidence>
<dbReference type="InterPro" id="IPR018101">
    <property type="entry name" value="Transl_elong_Ts_CS"/>
</dbReference>
<dbReference type="RefSeq" id="WP_090562142.1">
    <property type="nucleotide sequence ID" value="NZ_FMXZ01000003.1"/>
</dbReference>
<dbReference type="PANTHER" id="PTHR11741">
    <property type="entry name" value="ELONGATION FACTOR TS"/>
    <property type="match status" value="1"/>
</dbReference>
<gene>
    <name evidence="6" type="primary">tsf</name>
    <name evidence="10" type="ORF">SAMN04487779_10011069</name>
</gene>
<feature type="domain" description="Translation elongation factor EFTs/EF1B dimerisation" evidence="9">
    <location>
        <begin position="71"/>
        <end position="283"/>
    </location>
</feature>
<keyword evidence="5 6" id="KW-0648">Protein biosynthesis</keyword>
<protein>
    <recommendedName>
        <fullName evidence="2 6">Elongation factor Ts</fullName>
        <shortName evidence="6">EF-Ts</shortName>
    </recommendedName>
</protein>
<feature type="region of interest" description="Involved in Mg(2+) ion dislocation from EF-Tu" evidence="6">
    <location>
        <begin position="80"/>
        <end position="83"/>
    </location>
</feature>
<dbReference type="Gene3D" id="1.10.8.10">
    <property type="entry name" value="DNA helicase RuvA subunit, C-terminal domain"/>
    <property type="match status" value="1"/>
</dbReference>
<dbReference type="Proteomes" id="UP000198925">
    <property type="component" value="Unassembled WGS sequence"/>
</dbReference>
<organism evidence="10 11">
    <name type="scientific">Belnapia rosea</name>
    <dbReference type="NCBI Taxonomy" id="938405"/>
    <lineage>
        <taxon>Bacteria</taxon>
        <taxon>Pseudomonadati</taxon>
        <taxon>Pseudomonadota</taxon>
        <taxon>Alphaproteobacteria</taxon>
        <taxon>Acetobacterales</taxon>
        <taxon>Roseomonadaceae</taxon>
        <taxon>Belnapia</taxon>
    </lineage>
</organism>
<dbReference type="GO" id="GO:0003746">
    <property type="term" value="F:translation elongation factor activity"/>
    <property type="evidence" value="ECO:0007669"/>
    <property type="project" value="UniProtKB-UniRule"/>
</dbReference>
<evidence type="ECO:0000313" key="11">
    <source>
        <dbReference type="Proteomes" id="UP000198925"/>
    </source>
</evidence>
<evidence type="ECO:0000256" key="3">
    <source>
        <dbReference type="ARBA" id="ARBA00022490"/>
    </source>
</evidence>
<evidence type="ECO:0000256" key="7">
    <source>
        <dbReference type="RuleBase" id="RU000642"/>
    </source>
</evidence>
<dbReference type="CDD" id="cd14275">
    <property type="entry name" value="UBA_EF-Ts"/>
    <property type="match status" value="1"/>
</dbReference>
<dbReference type="AlphaFoldDB" id="A0A1G6M0Y1"/>
<dbReference type="FunFam" id="1.10.8.10:FF:000001">
    <property type="entry name" value="Elongation factor Ts"/>
    <property type="match status" value="1"/>
</dbReference>
<dbReference type="InterPro" id="IPR014039">
    <property type="entry name" value="Transl_elong_EFTs/EF1B_dimer"/>
</dbReference>
<dbReference type="NCBIfam" id="TIGR00116">
    <property type="entry name" value="tsf"/>
    <property type="match status" value="1"/>
</dbReference>
<dbReference type="STRING" id="938405.SAMN02927895_01630"/>
<name>A0A1G6M0Y1_9PROT</name>
<dbReference type="FunFam" id="1.10.286.20:FF:000001">
    <property type="entry name" value="Elongation factor Ts"/>
    <property type="match status" value="1"/>
</dbReference>
<dbReference type="Gene3D" id="3.30.479.20">
    <property type="entry name" value="Elongation factor Ts, dimerisation domain"/>
    <property type="match status" value="2"/>
</dbReference>
<dbReference type="EMBL" id="FMZX01000001">
    <property type="protein sequence ID" value="SDC49183.1"/>
    <property type="molecule type" value="Genomic_DNA"/>
</dbReference>
<evidence type="ECO:0000313" key="10">
    <source>
        <dbReference type="EMBL" id="SDC49183.1"/>
    </source>
</evidence>
<evidence type="ECO:0000256" key="8">
    <source>
        <dbReference type="RuleBase" id="RU000643"/>
    </source>
</evidence>
<dbReference type="InterPro" id="IPR009060">
    <property type="entry name" value="UBA-like_sf"/>
</dbReference>
<evidence type="ECO:0000256" key="1">
    <source>
        <dbReference type="ARBA" id="ARBA00005532"/>
    </source>
</evidence>
<keyword evidence="11" id="KW-1185">Reference proteome</keyword>
<dbReference type="InterPro" id="IPR036402">
    <property type="entry name" value="EF-Ts_dimer_sf"/>
</dbReference>
<comment type="function">
    <text evidence="6 7">Associates with the EF-Tu.GDP complex and induces the exchange of GDP to GTP. It remains bound to the aminoacyl-tRNA.EF-Tu.GTP complex up to the GTP hydrolysis stage on the ribosome.</text>
</comment>
<evidence type="ECO:0000256" key="4">
    <source>
        <dbReference type="ARBA" id="ARBA00022768"/>
    </source>
</evidence>
<dbReference type="Pfam" id="PF00889">
    <property type="entry name" value="EF_TS"/>
    <property type="match status" value="1"/>
</dbReference>
<dbReference type="PROSITE" id="PS01126">
    <property type="entry name" value="EF_TS_1"/>
    <property type="match status" value="1"/>
</dbReference>
<comment type="subcellular location">
    <subcellularLocation>
        <location evidence="6 8">Cytoplasm</location>
    </subcellularLocation>
</comment>
<dbReference type="SUPFAM" id="SSF46934">
    <property type="entry name" value="UBA-like"/>
    <property type="match status" value="1"/>
</dbReference>
<evidence type="ECO:0000259" key="9">
    <source>
        <dbReference type="Pfam" id="PF00889"/>
    </source>
</evidence>
<comment type="similarity">
    <text evidence="1 6 7">Belongs to the EF-Ts family.</text>
</comment>
<proteinExistence type="inferred from homology"/>
<keyword evidence="3 6" id="KW-0963">Cytoplasm</keyword>
<dbReference type="Gene3D" id="1.10.286.20">
    <property type="match status" value="1"/>
</dbReference>
<dbReference type="PROSITE" id="PS01127">
    <property type="entry name" value="EF_TS_2"/>
    <property type="match status" value="1"/>
</dbReference>
<dbReference type="PANTHER" id="PTHR11741:SF0">
    <property type="entry name" value="ELONGATION FACTOR TS, MITOCHONDRIAL"/>
    <property type="match status" value="1"/>
</dbReference>
<dbReference type="InterPro" id="IPR001816">
    <property type="entry name" value="Transl_elong_EFTs/EF1B"/>
</dbReference>
<keyword evidence="4 6" id="KW-0251">Elongation factor</keyword>
<dbReference type="HAMAP" id="MF_00050">
    <property type="entry name" value="EF_Ts"/>
    <property type="match status" value="1"/>
</dbReference>
<dbReference type="OrthoDB" id="9808348at2"/>
<dbReference type="SUPFAM" id="SSF54713">
    <property type="entry name" value="Elongation factor Ts (EF-Ts), dimerisation domain"/>
    <property type="match status" value="1"/>
</dbReference>
<reference evidence="10 11" key="1">
    <citation type="submission" date="2016-10" db="EMBL/GenBank/DDBJ databases">
        <authorList>
            <person name="de Groot N.N."/>
        </authorList>
    </citation>
    <scope>NUCLEOTIDE SEQUENCE [LARGE SCALE GENOMIC DNA]</scope>
    <source>
        <strain evidence="10 11">CPCC 100156</strain>
    </source>
</reference>
<evidence type="ECO:0000256" key="2">
    <source>
        <dbReference type="ARBA" id="ARBA00016956"/>
    </source>
</evidence>